<evidence type="ECO:0000313" key="1">
    <source>
        <dbReference type="EMBL" id="EMA14487.1"/>
    </source>
</evidence>
<dbReference type="Proteomes" id="UP000011687">
    <property type="component" value="Unassembled WGS sequence"/>
</dbReference>
<dbReference type="AlphaFoldDB" id="M0JZB7"/>
<gene>
    <name evidence="1" type="ORF">C435_15458</name>
</gene>
<sequence length="242" mass="27935">IDYTILIAEDNDGGHELELGEISLSSTYIAKRDYSSVSIENDLEYEKFDAMIAKLFEIMDRKNHLFEWDNTHSFTRAIQKISDQISGRENTKSKEEIEDDSIRGKTRFIYDDIPSKWEVTRDNIEIDLADSSVNLLHNPDISASSLIKRNIHYAFRYRRNLGDNCNISIQASITGEELNYRVEIALGKLPKGRVINKTMDTFTQLKQAYECSIDIIELFDKGYENFGDPEEAMEFAVSELDY</sequence>
<evidence type="ECO:0000313" key="2">
    <source>
        <dbReference type="Proteomes" id="UP000011687"/>
    </source>
</evidence>
<keyword evidence="2" id="KW-1185">Reference proteome</keyword>
<dbReference type="EMBL" id="AOLS01000076">
    <property type="protein sequence ID" value="EMA14487.1"/>
    <property type="molecule type" value="Genomic_DNA"/>
</dbReference>
<comment type="caution">
    <text evidence="1">The sequence shown here is derived from an EMBL/GenBank/DDBJ whole genome shotgun (WGS) entry which is preliminary data.</text>
</comment>
<name>M0JZB7_9EURY</name>
<proteinExistence type="predicted"/>
<feature type="non-terminal residue" evidence="1">
    <location>
        <position position="1"/>
    </location>
</feature>
<protein>
    <submittedName>
        <fullName evidence="1">Uncharacterized protein</fullName>
    </submittedName>
</protein>
<organism evidence="1 2">
    <name type="scientific">Haloarcula marismortui ATCC 33799</name>
    <dbReference type="NCBI Taxonomy" id="662475"/>
    <lineage>
        <taxon>Archaea</taxon>
        <taxon>Methanobacteriati</taxon>
        <taxon>Methanobacteriota</taxon>
        <taxon>Stenosarchaea group</taxon>
        <taxon>Halobacteria</taxon>
        <taxon>Halobacteriales</taxon>
        <taxon>Haloarculaceae</taxon>
        <taxon>Haloarcula</taxon>
    </lineage>
</organism>
<reference evidence="1 2" key="1">
    <citation type="journal article" date="2014" name="PLoS Genet.">
        <title>Phylogenetically driven sequencing of extremely halophilic archaea reveals strategies for static and dynamic osmo-response.</title>
        <authorList>
            <person name="Becker E.A."/>
            <person name="Seitzer P.M."/>
            <person name="Tritt A."/>
            <person name="Larsen D."/>
            <person name="Krusor M."/>
            <person name="Yao A.I."/>
            <person name="Wu D."/>
            <person name="Madern D."/>
            <person name="Eisen J.A."/>
            <person name="Darling A.E."/>
            <person name="Facciotti M.T."/>
        </authorList>
    </citation>
    <scope>NUCLEOTIDE SEQUENCE [LARGE SCALE GENOMIC DNA]</scope>
    <source>
        <strain evidence="1 2">ATCC 33799</strain>
    </source>
</reference>
<accession>M0JZB7</accession>